<reference evidence="1 2" key="1">
    <citation type="journal article" date="2020" name="Microorganisms">
        <title>Reliable Identification of Environmental Pseudomonas Isolates Using the rpoD Gene.</title>
        <authorList>
            <consortium name="The Broad Institute Genome Sequencing Platform"/>
            <person name="Girard L."/>
            <person name="Lood C."/>
            <person name="Rokni-Zadeh H."/>
            <person name="van Noort V."/>
            <person name="Lavigne R."/>
            <person name="De Mot R."/>
        </authorList>
    </citation>
    <scope>NUCLEOTIDE SEQUENCE [LARGE SCALE GENOMIC DNA]</scope>
    <source>
        <strain evidence="1 2">RW1P2</strain>
    </source>
</reference>
<protein>
    <submittedName>
        <fullName evidence="1">RHS repeat-associated core domain-containing protein</fullName>
    </submittedName>
</protein>
<comment type="caution">
    <text evidence="1">The sequence shown here is derived from an EMBL/GenBank/DDBJ whole genome shotgun (WGS) entry which is preliminary data.</text>
</comment>
<proteinExistence type="predicted"/>
<keyword evidence="2" id="KW-1185">Reference proteome</keyword>
<name>A0ACC5UKF3_9PSED</name>
<dbReference type="Proteomes" id="UP000624243">
    <property type="component" value="Unassembled WGS sequence"/>
</dbReference>
<evidence type="ECO:0000313" key="2">
    <source>
        <dbReference type="Proteomes" id="UP000624243"/>
    </source>
</evidence>
<accession>A0ACC5UKF3</accession>
<organism evidence="1 2">
    <name type="scientific">Pseudomonas kurunegalensis</name>
    <dbReference type="NCBI Taxonomy" id="485880"/>
    <lineage>
        <taxon>Bacteria</taxon>
        <taxon>Pseudomonadati</taxon>
        <taxon>Pseudomonadota</taxon>
        <taxon>Gammaproteobacteria</taxon>
        <taxon>Pseudomonadales</taxon>
        <taxon>Pseudomonadaceae</taxon>
        <taxon>Pseudomonas</taxon>
    </lineage>
</organism>
<sequence>MRIFYQHNVACTRISQVASTRALSYGRLTLAIKHSPQLYPNLVASTMMNTPTAILSPEKIVHLNYTPFGFALHKQQVSVGFNGEYPDPFTGNYGLGQGYRWYSPTLKRFQAADDISPFGQGGVSAYAYTHNDPVNSYDPDGHHQYKYYKNLVALKLDPTEKKPMGFFATQPKAKKPKLLVNLHGDPDGKKVYFADDAYTAKEFPSLLNNSSIDTNNFSEIIFISCYTGKHFAAEIARTTNTPVRAPGDVIIGKTYFDTSSNSYTSRYVRLPGPKPLPQLDKAFGDKFSFGLQKFFPIYTNAHGIRDPVKSGR</sequence>
<evidence type="ECO:0000313" key="1">
    <source>
        <dbReference type="EMBL" id="MBV4514876.1"/>
    </source>
</evidence>
<dbReference type="EMBL" id="JABWSB020000003">
    <property type="protein sequence ID" value="MBV4514876.1"/>
    <property type="molecule type" value="Genomic_DNA"/>
</dbReference>
<gene>
    <name evidence="1" type="ORF">HU758_006630</name>
</gene>